<protein>
    <submittedName>
        <fullName evidence="1">Uncharacterized protein</fullName>
    </submittedName>
</protein>
<reference evidence="1" key="1">
    <citation type="submission" date="2020-05" db="EMBL/GenBank/DDBJ databases">
        <title>Large-scale comparative analyses of tick genomes elucidate their genetic diversity and vector capacities.</title>
        <authorList>
            <person name="Jia N."/>
            <person name="Wang J."/>
            <person name="Shi W."/>
            <person name="Du L."/>
            <person name="Sun Y."/>
            <person name="Zhan W."/>
            <person name="Jiang J."/>
            <person name="Wang Q."/>
            <person name="Zhang B."/>
            <person name="Ji P."/>
            <person name="Sakyi L.B."/>
            <person name="Cui X."/>
            <person name="Yuan T."/>
            <person name="Jiang B."/>
            <person name="Yang W."/>
            <person name="Lam T.T.-Y."/>
            <person name="Chang Q."/>
            <person name="Ding S."/>
            <person name="Wang X."/>
            <person name="Zhu J."/>
            <person name="Ruan X."/>
            <person name="Zhao L."/>
            <person name="Wei J."/>
            <person name="Que T."/>
            <person name="Du C."/>
            <person name="Cheng J."/>
            <person name="Dai P."/>
            <person name="Han X."/>
            <person name="Huang E."/>
            <person name="Gao Y."/>
            <person name="Liu J."/>
            <person name="Shao H."/>
            <person name="Ye R."/>
            <person name="Li L."/>
            <person name="Wei W."/>
            <person name="Wang X."/>
            <person name="Wang C."/>
            <person name="Yang T."/>
            <person name="Huo Q."/>
            <person name="Li W."/>
            <person name="Guo W."/>
            <person name="Chen H."/>
            <person name="Zhou L."/>
            <person name="Ni X."/>
            <person name="Tian J."/>
            <person name="Zhou Y."/>
            <person name="Sheng Y."/>
            <person name="Liu T."/>
            <person name="Pan Y."/>
            <person name="Xia L."/>
            <person name="Li J."/>
            <person name="Zhao F."/>
            <person name="Cao W."/>
        </authorList>
    </citation>
    <scope>NUCLEOTIDE SEQUENCE</scope>
    <source>
        <strain evidence="1">Hyas-2018</strain>
    </source>
</reference>
<dbReference type="Proteomes" id="UP000821845">
    <property type="component" value="Chromosome 6"/>
</dbReference>
<name>A0ACB7S4U0_HYAAI</name>
<comment type="caution">
    <text evidence="1">The sequence shown here is derived from an EMBL/GenBank/DDBJ whole genome shotgun (WGS) entry which is preliminary data.</text>
</comment>
<accession>A0ACB7S4U0</accession>
<proteinExistence type="predicted"/>
<keyword evidence="2" id="KW-1185">Reference proteome</keyword>
<sequence length="121" mass="13244">MNFADVHNLRMKASKNIYGPYRSFATTRTLRGKSDFGSQAIASAFSGLFSGAYITTTAPARIRSRAVLCVAKSVQRKKDSDGRTKGSGPIQPPQHGSLGHFPVNDPGTWRTHTGRLHPRLF</sequence>
<organism evidence="1 2">
    <name type="scientific">Hyalomma asiaticum</name>
    <name type="common">Tick</name>
    <dbReference type="NCBI Taxonomy" id="266040"/>
    <lineage>
        <taxon>Eukaryota</taxon>
        <taxon>Metazoa</taxon>
        <taxon>Ecdysozoa</taxon>
        <taxon>Arthropoda</taxon>
        <taxon>Chelicerata</taxon>
        <taxon>Arachnida</taxon>
        <taxon>Acari</taxon>
        <taxon>Parasitiformes</taxon>
        <taxon>Ixodida</taxon>
        <taxon>Ixodoidea</taxon>
        <taxon>Ixodidae</taxon>
        <taxon>Hyalomminae</taxon>
        <taxon>Hyalomma</taxon>
    </lineage>
</organism>
<gene>
    <name evidence="1" type="ORF">HPB50_023272</name>
</gene>
<evidence type="ECO:0000313" key="1">
    <source>
        <dbReference type="EMBL" id="KAH6929081.1"/>
    </source>
</evidence>
<dbReference type="EMBL" id="CM023486">
    <property type="protein sequence ID" value="KAH6929081.1"/>
    <property type="molecule type" value="Genomic_DNA"/>
</dbReference>
<evidence type="ECO:0000313" key="2">
    <source>
        <dbReference type="Proteomes" id="UP000821845"/>
    </source>
</evidence>